<evidence type="ECO:0000313" key="3">
    <source>
        <dbReference type="Proteomes" id="UP000595691"/>
    </source>
</evidence>
<evidence type="ECO:0000313" key="2">
    <source>
        <dbReference type="EMBL" id="QQZ07658.1"/>
    </source>
</evidence>
<proteinExistence type="predicted"/>
<sequence length="70" mass="7962">MVKSNNRLYEVIRLVVNVVIILILALAVFASIAAWINTHTILKDLSEIKDQLGIQEKRKPSFLDNDLDND</sequence>
<accession>A0ABX7DVY5</accession>
<dbReference type="Proteomes" id="UP000595691">
    <property type="component" value="Chromosome"/>
</dbReference>
<keyword evidence="3" id="KW-1185">Reference proteome</keyword>
<keyword evidence="1" id="KW-0812">Transmembrane</keyword>
<name>A0ABX7DVY5_9BACI</name>
<organism evidence="2 3">
    <name type="scientific">Heyndrickxia vini</name>
    <dbReference type="NCBI Taxonomy" id="1476025"/>
    <lineage>
        <taxon>Bacteria</taxon>
        <taxon>Bacillati</taxon>
        <taxon>Bacillota</taxon>
        <taxon>Bacilli</taxon>
        <taxon>Bacillales</taxon>
        <taxon>Bacillaceae</taxon>
        <taxon>Heyndrickxia</taxon>
    </lineage>
</organism>
<dbReference type="EMBL" id="CP065425">
    <property type="protein sequence ID" value="QQZ07658.1"/>
    <property type="molecule type" value="Genomic_DNA"/>
</dbReference>
<gene>
    <name evidence="2" type="ORF">I5776_11170</name>
</gene>
<dbReference type="RefSeq" id="WP_202776493.1">
    <property type="nucleotide sequence ID" value="NZ_CP065425.1"/>
</dbReference>
<feature type="transmembrane region" description="Helical" evidence="1">
    <location>
        <begin position="12"/>
        <end position="36"/>
    </location>
</feature>
<reference evidence="2 3" key="1">
    <citation type="submission" date="2020-11" db="EMBL/GenBank/DDBJ databases">
        <title>Taxonomic evaluation of the Bacillus sporothermodurans group of bacteria based on whole genome sequences.</title>
        <authorList>
            <person name="Fiedler G."/>
            <person name="Herbstmann A.-D."/>
            <person name="Doll E."/>
            <person name="Wenning M."/>
            <person name="Brinks E."/>
            <person name="Kabisch J."/>
            <person name="Breitenwieser F."/>
            <person name="Lappann M."/>
            <person name="Boehnlein C."/>
            <person name="Franz C."/>
        </authorList>
    </citation>
    <scope>NUCLEOTIDE SEQUENCE [LARGE SCALE GENOMIC DNA]</scope>
    <source>
        <strain evidence="2 3">JCM 19841</strain>
    </source>
</reference>
<protein>
    <submittedName>
        <fullName evidence="2">Uncharacterized protein</fullName>
    </submittedName>
</protein>
<keyword evidence="1" id="KW-0472">Membrane</keyword>
<evidence type="ECO:0000256" key="1">
    <source>
        <dbReference type="SAM" id="Phobius"/>
    </source>
</evidence>
<keyword evidence="1" id="KW-1133">Transmembrane helix</keyword>